<evidence type="ECO:0000313" key="2">
    <source>
        <dbReference type="Proteomes" id="UP000238196"/>
    </source>
</evidence>
<reference evidence="1 2" key="1">
    <citation type="submission" date="2018-02" db="EMBL/GenBank/DDBJ databases">
        <title>novel marine gammaproteobacteria from coastal saline agro ecosystem.</title>
        <authorList>
            <person name="Krishnan R."/>
            <person name="Ramesh Kumar N."/>
        </authorList>
    </citation>
    <scope>NUCLEOTIDE SEQUENCE [LARGE SCALE GENOMIC DNA]</scope>
    <source>
        <strain evidence="1 2">228</strain>
    </source>
</reference>
<dbReference type="AlphaFoldDB" id="A0A2S5KUK7"/>
<dbReference type="Proteomes" id="UP000238196">
    <property type="component" value="Unassembled WGS sequence"/>
</dbReference>
<name>A0A2S5KUK7_9PROT</name>
<evidence type="ECO:0000313" key="1">
    <source>
        <dbReference type="EMBL" id="PPC77936.1"/>
    </source>
</evidence>
<dbReference type="EMBL" id="PRLP01000023">
    <property type="protein sequence ID" value="PPC77936.1"/>
    <property type="molecule type" value="Genomic_DNA"/>
</dbReference>
<proteinExistence type="predicted"/>
<gene>
    <name evidence="1" type="ORF">C4K68_07775</name>
</gene>
<organism evidence="1 2">
    <name type="scientific">Proteobacteria bacterium 228</name>
    <dbReference type="NCBI Taxonomy" id="2083153"/>
    <lineage>
        <taxon>Bacteria</taxon>
        <taxon>Pseudomonadati</taxon>
        <taxon>Pseudomonadota</taxon>
    </lineage>
</organism>
<accession>A0A2S5KUK7</accession>
<comment type="caution">
    <text evidence="1">The sequence shown here is derived from an EMBL/GenBank/DDBJ whole genome shotgun (WGS) entry which is preliminary data.</text>
</comment>
<protein>
    <submittedName>
        <fullName evidence="1">Uncharacterized protein</fullName>
    </submittedName>
</protein>
<sequence>MNAIAIHQALLQRLQQITPASGYLTDLGRNVVEGFAVQTDMNRHQSACLFLSWQQASLGDTAATGPQGQSRKHGRQWQVEVLAPSSTSQSWWLQAEHDIVRSLSYRVGQRPLGQPVMKASINASQLHPVPQTPLSILTVLITLDYSETYTAI</sequence>